<dbReference type="EMBL" id="AM180252">
    <property type="protein sequence ID" value="CAJ54364.1"/>
    <property type="molecule type" value="Genomic_DNA"/>
</dbReference>
<dbReference type="CDD" id="cd01335">
    <property type="entry name" value="Radical_SAM"/>
    <property type="match status" value="1"/>
</dbReference>
<dbReference type="Gene3D" id="3.80.30.20">
    <property type="entry name" value="tm_1862 like domain"/>
    <property type="match status" value="1"/>
</dbReference>
<dbReference type="InterPro" id="IPR007197">
    <property type="entry name" value="rSAM"/>
</dbReference>
<protein>
    <submittedName>
        <fullName evidence="10">2-methylthioadenine synthetase</fullName>
    </submittedName>
</protein>
<dbReference type="PROSITE" id="PS51918">
    <property type="entry name" value="RADICAL_SAM"/>
    <property type="match status" value="1"/>
</dbReference>
<dbReference type="PANTHER" id="PTHR43020:SF2">
    <property type="entry name" value="MITOCHONDRIAL TRNA METHYLTHIOTRANSFERASE CDK5RAP1"/>
    <property type="match status" value="1"/>
</dbReference>
<dbReference type="InterPro" id="IPR006638">
    <property type="entry name" value="Elp3/MiaA/NifB-like_rSAM"/>
</dbReference>
<dbReference type="PROSITE" id="PS01278">
    <property type="entry name" value="MTTASE_RADICAL"/>
    <property type="match status" value="1"/>
</dbReference>
<dbReference type="OrthoDB" id="9805215at2"/>
<sequence length="436" mass="49088">MNNTPWTFSIVTFGCKVNQYESQSIREAWSNLHGEEVATPQTADIILLNTCAITANAITDARQLINKLHREAPNSKIILTGCATDLTNEALYKLPGVYTFISQKNKTQLLSNLPLTQLNQDQLQTNTNTFPQFSISNFNRSRPIVKVQDGCSHSCTYCIIPSTRGKPKSRSPKECLIEIQQLLNAGFREIILSGINLRQYTATQQGCKDFWELYSFLDKKLSPTWKGIARLRISSLDPAQLTQRGLDILSNSHMGCQQLHLSIQSGSAEILKKMHRSHYTPQYLLDTTKKLSTIWHKFGLGADFIIGFPGETEKHFQETVDLIKELPLTYGHIFPFSARPNTIAATLPNHIKKSESQQRAATIRQLITQKEKIFHKQLLTMSTLHIAPEGGGKTGGVDEYYTHCHLTEPVETRQLLKVKPLSLTKKGLLVEILPPH</sequence>
<dbReference type="GO" id="GO:0046872">
    <property type="term" value="F:metal ion binding"/>
    <property type="evidence" value="ECO:0007669"/>
    <property type="project" value="UniProtKB-KW"/>
</dbReference>
<evidence type="ECO:0000259" key="9">
    <source>
        <dbReference type="PROSITE" id="PS51918"/>
    </source>
</evidence>
<feature type="domain" description="MTTase N-terminal" evidence="8">
    <location>
        <begin position="6"/>
        <end position="118"/>
    </location>
</feature>
<dbReference type="Gene3D" id="3.40.50.12160">
    <property type="entry name" value="Methylthiotransferase, N-terminal domain"/>
    <property type="match status" value="1"/>
</dbReference>
<dbReference type="RefSeq" id="WP_011526393.1">
    <property type="nucleotide sequence ID" value="NC_008011.1"/>
</dbReference>
<dbReference type="Pfam" id="PF04055">
    <property type="entry name" value="Radical_SAM"/>
    <property type="match status" value="1"/>
</dbReference>
<dbReference type="Proteomes" id="UP000002430">
    <property type="component" value="Chromosome"/>
</dbReference>
<evidence type="ECO:0000256" key="2">
    <source>
        <dbReference type="ARBA" id="ARBA00022485"/>
    </source>
</evidence>
<organism evidence="10 11">
    <name type="scientific">Lawsonia intracellularis (strain PHE/MN1-00)</name>
    <dbReference type="NCBI Taxonomy" id="363253"/>
    <lineage>
        <taxon>Bacteria</taxon>
        <taxon>Pseudomonadati</taxon>
        <taxon>Thermodesulfobacteriota</taxon>
        <taxon>Desulfovibrionia</taxon>
        <taxon>Desulfovibrionales</taxon>
        <taxon>Desulfovibrionaceae</taxon>
        <taxon>Lawsonia</taxon>
    </lineage>
</organism>
<keyword evidence="4" id="KW-0949">S-adenosyl-L-methionine</keyword>
<keyword evidence="6" id="KW-0408">Iron</keyword>
<evidence type="ECO:0000313" key="11">
    <source>
        <dbReference type="Proteomes" id="UP000002430"/>
    </source>
</evidence>
<evidence type="ECO:0000259" key="8">
    <source>
        <dbReference type="PROSITE" id="PS51449"/>
    </source>
</evidence>
<dbReference type="InterPro" id="IPR020612">
    <property type="entry name" value="Methylthiotransferase_CS"/>
</dbReference>
<dbReference type="NCBIfam" id="TIGR00089">
    <property type="entry name" value="MiaB/RimO family radical SAM methylthiotransferase"/>
    <property type="match status" value="1"/>
</dbReference>
<evidence type="ECO:0000256" key="3">
    <source>
        <dbReference type="ARBA" id="ARBA00022679"/>
    </source>
</evidence>
<dbReference type="InterPro" id="IPR005839">
    <property type="entry name" value="Methylthiotransferase"/>
</dbReference>
<dbReference type="KEGG" id="lip:LI0308"/>
<keyword evidence="3" id="KW-0808">Transferase</keyword>
<dbReference type="GO" id="GO:0035597">
    <property type="term" value="F:tRNA-2-methylthio-N(6)-dimethylallyladenosine(37) synthase activity"/>
    <property type="evidence" value="ECO:0007669"/>
    <property type="project" value="TreeGrafter"/>
</dbReference>
<comment type="cofactor">
    <cofactor evidence="1">
        <name>[4Fe-4S] cluster</name>
        <dbReference type="ChEBI" id="CHEBI:49883"/>
    </cofactor>
</comment>
<dbReference type="SUPFAM" id="SSF102114">
    <property type="entry name" value="Radical SAM enzymes"/>
    <property type="match status" value="1"/>
</dbReference>
<dbReference type="HOGENOM" id="CLU_018697_1_0_7"/>
<keyword evidence="2" id="KW-0004">4Fe-4S</keyword>
<evidence type="ECO:0000256" key="4">
    <source>
        <dbReference type="ARBA" id="ARBA00022691"/>
    </source>
</evidence>
<dbReference type="PANTHER" id="PTHR43020">
    <property type="entry name" value="CDK5 REGULATORY SUBUNIT-ASSOCIATED PROTEIN 1"/>
    <property type="match status" value="1"/>
</dbReference>
<proteinExistence type="predicted"/>
<dbReference type="PROSITE" id="PS51449">
    <property type="entry name" value="MTTASE_N"/>
    <property type="match status" value="1"/>
</dbReference>
<keyword evidence="7" id="KW-0411">Iron-sulfur</keyword>
<dbReference type="SFLD" id="SFLDG01082">
    <property type="entry name" value="B12-binding_domain_containing"/>
    <property type="match status" value="1"/>
</dbReference>
<accession>Q1MRL2</accession>
<dbReference type="GO" id="GO:0051539">
    <property type="term" value="F:4 iron, 4 sulfur cluster binding"/>
    <property type="evidence" value="ECO:0007669"/>
    <property type="project" value="UniProtKB-KW"/>
</dbReference>
<reference evidence="10 11" key="1">
    <citation type="submission" date="2005-11" db="EMBL/GenBank/DDBJ databases">
        <title>The complete genome sequence of Lawsonia intracellularis: the causative agent of proliferative enteropathy.</title>
        <authorList>
            <person name="Kaur K."/>
            <person name="Zhang Q."/>
            <person name="Beckler D."/>
            <person name="Munir S."/>
            <person name="Li L."/>
            <person name="Kinsley K."/>
            <person name="Herron L."/>
            <person name="Peterson A."/>
            <person name="May B."/>
            <person name="Singh S."/>
            <person name="Gebhart C."/>
            <person name="Kapur V."/>
        </authorList>
    </citation>
    <scope>NUCLEOTIDE SEQUENCE [LARGE SCALE GENOMIC DNA]</scope>
    <source>
        <strain evidence="10 11">PHE/MN1-00</strain>
    </source>
</reference>
<dbReference type="eggNOG" id="COG0621">
    <property type="taxonomic scope" value="Bacteria"/>
</dbReference>
<name>Q1MRL2_LAWIP</name>
<dbReference type="STRING" id="363253.LI0308"/>
<gene>
    <name evidence="10" type="ordered locus">LI0308</name>
</gene>
<evidence type="ECO:0000256" key="6">
    <source>
        <dbReference type="ARBA" id="ARBA00023004"/>
    </source>
</evidence>
<keyword evidence="5" id="KW-0479">Metal-binding</keyword>
<dbReference type="AlphaFoldDB" id="Q1MRL2"/>
<dbReference type="InterPro" id="IPR058240">
    <property type="entry name" value="rSAM_sf"/>
</dbReference>
<evidence type="ECO:0000313" key="10">
    <source>
        <dbReference type="EMBL" id="CAJ54364.1"/>
    </source>
</evidence>
<keyword evidence="11" id="KW-1185">Reference proteome</keyword>
<dbReference type="SMART" id="SM00729">
    <property type="entry name" value="Elp3"/>
    <property type="match status" value="1"/>
</dbReference>
<evidence type="ECO:0000256" key="1">
    <source>
        <dbReference type="ARBA" id="ARBA00001966"/>
    </source>
</evidence>
<dbReference type="InterPro" id="IPR023404">
    <property type="entry name" value="rSAM_horseshoe"/>
</dbReference>
<dbReference type="InterPro" id="IPR038135">
    <property type="entry name" value="Methylthiotransferase_N_sf"/>
</dbReference>
<dbReference type="SFLD" id="SFLDS00029">
    <property type="entry name" value="Radical_SAM"/>
    <property type="match status" value="1"/>
</dbReference>
<evidence type="ECO:0000256" key="5">
    <source>
        <dbReference type="ARBA" id="ARBA00022723"/>
    </source>
</evidence>
<evidence type="ECO:0000256" key="7">
    <source>
        <dbReference type="ARBA" id="ARBA00023014"/>
    </source>
</evidence>
<dbReference type="GO" id="GO:0005829">
    <property type="term" value="C:cytosol"/>
    <property type="evidence" value="ECO:0007669"/>
    <property type="project" value="TreeGrafter"/>
</dbReference>
<feature type="domain" description="Radical SAM core" evidence="9">
    <location>
        <begin position="137"/>
        <end position="376"/>
    </location>
</feature>
<dbReference type="InterPro" id="IPR013848">
    <property type="entry name" value="Methylthiotransferase_N"/>
</dbReference>
<dbReference type="Pfam" id="PF00919">
    <property type="entry name" value="UPF0004"/>
    <property type="match status" value="1"/>
</dbReference>